<dbReference type="FunFam" id="1.50.10.10:FF:000021">
    <property type="entry name" value="N-acylglucosamine 2-epimerase"/>
    <property type="match status" value="1"/>
</dbReference>
<dbReference type="InterPro" id="IPR008928">
    <property type="entry name" value="6-hairpin_glycosidase_sf"/>
</dbReference>
<dbReference type="OrthoDB" id="618431at2"/>
<dbReference type="Gene3D" id="1.50.10.10">
    <property type="match status" value="1"/>
</dbReference>
<evidence type="ECO:0000256" key="1">
    <source>
        <dbReference type="ARBA" id="ARBA00008558"/>
    </source>
</evidence>
<keyword evidence="2 3" id="KW-0413">Isomerase</keyword>
<evidence type="ECO:0000313" key="4">
    <source>
        <dbReference type="Proteomes" id="UP000276603"/>
    </source>
</evidence>
<dbReference type="RefSeq" id="WP_120709667.1">
    <property type="nucleotide sequence ID" value="NZ_RBCJ01000001.1"/>
</dbReference>
<dbReference type="Pfam" id="PF07221">
    <property type="entry name" value="GlcNAc_2-epim"/>
    <property type="match status" value="1"/>
</dbReference>
<dbReference type="InterPro" id="IPR012341">
    <property type="entry name" value="6hp_glycosidase-like_sf"/>
</dbReference>
<protein>
    <submittedName>
        <fullName evidence="3">AGE family epimerase/isomerase</fullName>
    </submittedName>
</protein>
<reference evidence="3 4" key="1">
    <citation type="submission" date="2018-10" db="EMBL/GenBank/DDBJ databases">
        <title>Ulvibacterium marinum gen. nov., sp. nov., a novel marine bacterium of the family Flavobacteriaceae, isolated from a culture of the green alga Ulva prolifera.</title>
        <authorList>
            <person name="Zhang Z."/>
        </authorList>
    </citation>
    <scope>NUCLEOTIDE SEQUENCE [LARGE SCALE GENOMIC DNA]</scope>
    <source>
        <strain evidence="3 4">CCMM003</strain>
    </source>
</reference>
<dbReference type="EMBL" id="RBCJ01000001">
    <property type="protein sequence ID" value="RKN82476.1"/>
    <property type="molecule type" value="Genomic_DNA"/>
</dbReference>
<dbReference type="PANTHER" id="PTHR15108">
    <property type="entry name" value="N-ACYLGLUCOSAMINE-2-EPIMERASE"/>
    <property type="match status" value="1"/>
</dbReference>
<comment type="similarity">
    <text evidence="1">Belongs to the N-acylglucosamine 2-epimerase family.</text>
</comment>
<evidence type="ECO:0000256" key="2">
    <source>
        <dbReference type="ARBA" id="ARBA00023235"/>
    </source>
</evidence>
<dbReference type="AlphaFoldDB" id="A0A3B0CH69"/>
<dbReference type="GO" id="GO:0016853">
    <property type="term" value="F:isomerase activity"/>
    <property type="evidence" value="ECO:0007669"/>
    <property type="project" value="UniProtKB-KW"/>
</dbReference>
<dbReference type="SUPFAM" id="SSF48208">
    <property type="entry name" value="Six-hairpin glycosidases"/>
    <property type="match status" value="1"/>
</dbReference>
<name>A0A3B0CH69_9FLAO</name>
<accession>A0A3B0CH69</accession>
<proteinExistence type="inferred from homology"/>
<dbReference type="CDD" id="cd00249">
    <property type="entry name" value="AGE"/>
    <property type="match status" value="1"/>
</dbReference>
<evidence type="ECO:0000313" key="3">
    <source>
        <dbReference type="EMBL" id="RKN82476.1"/>
    </source>
</evidence>
<dbReference type="GO" id="GO:0005975">
    <property type="term" value="P:carbohydrate metabolic process"/>
    <property type="evidence" value="ECO:0007669"/>
    <property type="project" value="InterPro"/>
</dbReference>
<organism evidence="3 4">
    <name type="scientific">Ulvibacterium marinum</name>
    <dbReference type="NCBI Taxonomy" id="2419782"/>
    <lineage>
        <taxon>Bacteria</taxon>
        <taxon>Pseudomonadati</taxon>
        <taxon>Bacteroidota</taxon>
        <taxon>Flavobacteriia</taxon>
        <taxon>Flavobacteriales</taxon>
        <taxon>Flavobacteriaceae</taxon>
        <taxon>Ulvibacterium</taxon>
    </lineage>
</organism>
<gene>
    <name evidence="3" type="ORF">D7Z94_01080</name>
</gene>
<comment type="caution">
    <text evidence="3">The sequence shown here is derived from an EMBL/GenBank/DDBJ whole genome shotgun (WGS) entry which is preliminary data.</text>
</comment>
<dbReference type="Proteomes" id="UP000276603">
    <property type="component" value="Unassembled WGS sequence"/>
</dbReference>
<sequence>MKQYAELYKKELLDQIVPFWEKYSLDKENGGYFTCLDDKGHIYDTDKFIWLQARQIWTFSNLYQEVHKEVAWKEIALLGAGFLEKNGRDTAGNWYFSLNQKGNPLVQPYNIFSDCFAAMAFGALFKIEPKKRYADTAKTTFDNILRRQENPKGKYNKIYPGTRNLQNFALPMILCNASLELEHLLGVEQVEKVTDSIVDLIMNKFYHKESGLVLENISETGEFVDSFEGRLLNPGHAIEAMWFVMNLGIRKNDNALIEKAEKIMFQQLEHGWDKRYGGIFYFMDFKGHPPQQLEHDQKLWWVHLETLVALAKTYAYNQNPKAKIWFEKVHEYAWNHFRDKQNGGEWYGYLNRQGEVFLHLKGGKWKGCFHVPRALLEVWKTLENGF</sequence>
<dbReference type="InterPro" id="IPR010819">
    <property type="entry name" value="AGE/CE"/>
</dbReference>
<keyword evidence="4" id="KW-1185">Reference proteome</keyword>
<dbReference type="InterPro" id="IPR034116">
    <property type="entry name" value="AGE_dom"/>
</dbReference>